<reference evidence="6 7" key="1">
    <citation type="journal article" date="2012" name="Genome Biol.">
        <title>Sequencing three crocodilian genomes to illuminate the evolution of archosaurs and amniotes.</title>
        <authorList>
            <person name="St John J.A."/>
            <person name="Braun E.L."/>
            <person name="Isberg S.R."/>
            <person name="Miles L.G."/>
            <person name="Chong A.Y."/>
            <person name="Gongora J."/>
            <person name="Dalzell P."/>
            <person name="Moran C."/>
            <person name="Bed'hom B."/>
            <person name="Abzhanov A."/>
            <person name="Burgess S.C."/>
            <person name="Cooksey A.M."/>
            <person name="Castoe T.A."/>
            <person name="Crawford N.G."/>
            <person name="Densmore L.D."/>
            <person name="Drew J.C."/>
            <person name="Edwards S.V."/>
            <person name="Faircloth B.C."/>
            <person name="Fujita M.K."/>
            <person name="Greenwold M.J."/>
            <person name="Hoffmann F.G."/>
            <person name="Howard J.M."/>
            <person name="Iguchi T."/>
            <person name="Janes D.E."/>
            <person name="Khan S.Y."/>
            <person name="Kohno S."/>
            <person name="de Koning A.J."/>
            <person name="Lance S.L."/>
            <person name="McCarthy F.M."/>
            <person name="McCormack J.E."/>
            <person name="Merchant M.E."/>
            <person name="Peterson D.G."/>
            <person name="Pollock D.D."/>
            <person name="Pourmand N."/>
            <person name="Raney B.J."/>
            <person name="Roessler K.A."/>
            <person name="Sanford J.R."/>
            <person name="Sawyer R.H."/>
            <person name="Schmidt C.J."/>
            <person name="Triplett E.W."/>
            <person name="Tuberville T.D."/>
            <person name="Venegas-Anaya M."/>
            <person name="Howard J.T."/>
            <person name="Jarvis E.D."/>
            <person name="Guillette L.J.Jr."/>
            <person name="Glenn T.C."/>
            <person name="Green R.E."/>
            <person name="Ray D.A."/>
        </authorList>
    </citation>
    <scope>NUCLEOTIDE SEQUENCE [LARGE SCALE GENOMIC DNA]</scope>
    <source>
        <strain evidence="6">KSC_2009_1</strain>
    </source>
</reference>
<keyword evidence="3 4" id="KW-0175">Coiled coil</keyword>
<keyword evidence="7" id="KW-1185">Reference proteome</keyword>
<evidence type="ECO:0000313" key="6">
    <source>
        <dbReference type="EMBL" id="KYO19601.1"/>
    </source>
</evidence>
<sequence length="1394" mass="162066">MEKQGSRFPFVKNLGRPRQTVEMESNFWTGHKNEDEEEFLLANVVALRSQLKETERSLQNLGEELSSSSEGSHCISHFTKIVGLSLEDLIQPDCSEYQNYSGQKSACKASHQDRTPQRKSKTKSHSVSAAFNKSMEKKKENEHVKEKLSILHEQNSSLVSQNYCLMNKIETINLELAQSKTRISLLESALGTHSVNIPLLEEQIVNLEAEVTAQDKVLRDAENKLEHSQRMVVEKEHILQRFKEECKKLKMDSVEQSKQRKRAEQQRNEALFNAEELTKAFKKYREKITEKLEKVQAEEEVLERNLINCEKEKEKLHEKCVAYRNELESTEEQLRQIKEENRSTREEIKCLEEKNTEIVSLLTQSKQKILKLESELTDKEVILKEKKSLISENAELKALTAHQNDRLKLCHQEIEDSREELGTLESIISQLSLSASEEFKLHHSKCQLLSSSTKEANSASCCESNKSQIADLRIKLAMKEAEIQKLQANLTVSKVVQHLSDDQEKENGRLHGLETEPVKLTGNRSEVQRCQQLELISKQFEKEKRRYTREIEELHAKLTNAKEQNSSLKTSMSQRASQFQIIQEELLEKAAKTSCLEREITKKSSQLSALEKQLEEKTVAFSTAAARNAELEQELMEKNGQIRNLETNINKEHEHVTITFEKAKLIHLEQHKEMEKQIEILQTQMNKKHEQFNEQEKTMSILQQDILCKQQHIESLDRMLIESRKEMEKQNIKKDEALKTLQNQLTEEMVKGRQLESALDLCKEELAVYLSRLDENKDSFEKQLKKKSEEVQRLQKEIKLKNQNLQDTSEQNVLLQQTLHRQQQMLQEETIRNGELEDSQLKLEKQVSKLEQELQKQRENLEEELRKAEGKLHISSQEADLKRQKVAELTSTIRQIKLEMDQCKDELIDMEKELIQLRRDGETKTMQLNQLGITLEQLQSEVNKKTNQVTELEDKLLQSEACYKNALQKIAELETELQNAHGELKITLRQLQDLREILQNAQLSLEEKYAAIKDLTAELRQCKGEIADKKQELLDMDQALKERNWELKQRAAQVTQLDMTIREHRGEMEQKIIRLEGSLEKSELEIKECNKQIESLDTKLQHSRDELREKEFELLQRDQEINQLKKEIERKQHRLTGIEKTVKNQEKCIADQYKEALDLGQQLRLEREQMQHIHLDLLETRRLLVQAQRETDRLSHELEEVNHLSQEKEARANCLAEELGAAQAHEAQLEARMQAEIKRLSAEIDSLKEAYELEKLAHQTDQEKWYVSIDTQKSGSQHLSGQLQQLKLELEEAQDTVNNLQQQLQARDEIVRAANEALLVKESQVTRLQTRIAGHERTEDEDMASDCNDFQTLSGMLKYINKEMRKSENASTHVSINANSKEKQACASVIGDKD</sequence>
<evidence type="ECO:0000256" key="2">
    <source>
        <dbReference type="ARBA" id="ARBA00022490"/>
    </source>
</evidence>
<gene>
    <name evidence="6" type="primary">CCDC18</name>
    <name evidence="6" type="ORF">Y1Q_0007520</name>
</gene>
<feature type="coiled-coil region" evidence="4">
    <location>
        <begin position="1184"/>
        <end position="1317"/>
    </location>
</feature>
<organism evidence="6 7">
    <name type="scientific">Alligator mississippiensis</name>
    <name type="common">American alligator</name>
    <dbReference type="NCBI Taxonomy" id="8496"/>
    <lineage>
        <taxon>Eukaryota</taxon>
        <taxon>Metazoa</taxon>
        <taxon>Chordata</taxon>
        <taxon>Craniata</taxon>
        <taxon>Vertebrata</taxon>
        <taxon>Euteleostomi</taxon>
        <taxon>Archelosauria</taxon>
        <taxon>Archosauria</taxon>
        <taxon>Crocodylia</taxon>
        <taxon>Alligatoridae</taxon>
        <taxon>Alligatorinae</taxon>
        <taxon>Alligator</taxon>
    </lineage>
</organism>
<dbReference type="STRING" id="8496.A0A151M553"/>
<evidence type="ECO:0000256" key="1">
    <source>
        <dbReference type="ARBA" id="ARBA00004496"/>
    </source>
</evidence>
<dbReference type="PANTHER" id="PTHR18875:SF8">
    <property type="entry name" value="COILED-COIL DOMAIN-CONTAINING PROTEIN 18"/>
    <property type="match status" value="1"/>
</dbReference>
<feature type="coiled-coil region" evidence="4">
    <location>
        <begin position="204"/>
        <end position="354"/>
    </location>
</feature>
<name>A0A151M553_ALLMI</name>
<dbReference type="EMBL" id="AKHW03006584">
    <property type="protein sequence ID" value="KYO19601.1"/>
    <property type="molecule type" value="Genomic_DNA"/>
</dbReference>
<comment type="subcellular location">
    <subcellularLocation>
        <location evidence="1">Cytoplasm</location>
    </subcellularLocation>
</comment>
<proteinExistence type="predicted"/>
<feature type="coiled-coil region" evidence="4">
    <location>
        <begin position="1065"/>
        <end position="1141"/>
    </location>
</feature>
<evidence type="ECO:0000256" key="4">
    <source>
        <dbReference type="SAM" id="Coils"/>
    </source>
</evidence>
<dbReference type="PhylomeDB" id="A0A151M553"/>
<dbReference type="GO" id="GO:0005737">
    <property type="term" value="C:cytoplasm"/>
    <property type="evidence" value="ECO:0007669"/>
    <property type="project" value="UniProtKB-SubCell"/>
</dbReference>
<dbReference type="eggNOG" id="ENOG502QTZW">
    <property type="taxonomic scope" value="Eukaryota"/>
</dbReference>
<dbReference type="PANTHER" id="PTHR18875">
    <property type="entry name" value="SARCOMA ANTIGEN NY-SAR-24/CYTOSKELETAL PROTEIN SOJO"/>
    <property type="match status" value="1"/>
</dbReference>
<protein>
    <submittedName>
        <fullName evidence="6">Coiled-coil domain-containing protein 18</fullName>
    </submittedName>
</protein>
<evidence type="ECO:0000256" key="3">
    <source>
        <dbReference type="ARBA" id="ARBA00023054"/>
    </source>
</evidence>
<accession>A0A151M553</accession>
<feature type="coiled-coil region" evidence="4">
    <location>
        <begin position="530"/>
        <end position="1032"/>
    </location>
</feature>
<evidence type="ECO:0000256" key="5">
    <source>
        <dbReference type="SAM" id="MobiDB-lite"/>
    </source>
</evidence>
<dbReference type="Proteomes" id="UP000050525">
    <property type="component" value="Unassembled WGS sequence"/>
</dbReference>
<feature type="region of interest" description="Disordered" evidence="5">
    <location>
        <begin position="105"/>
        <end position="141"/>
    </location>
</feature>
<keyword evidence="2" id="KW-0963">Cytoplasm</keyword>
<comment type="caution">
    <text evidence="6">The sequence shown here is derived from an EMBL/GenBank/DDBJ whole genome shotgun (WGS) entry which is preliminary data.</text>
</comment>
<evidence type="ECO:0000313" key="7">
    <source>
        <dbReference type="Proteomes" id="UP000050525"/>
    </source>
</evidence>